<dbReference type="SUPFAM" id="SSF53448">
    <property type="entry name" value="Nucleotide-diphospho-sugar transferases"/>
    <property type="match status" value="1"/>
</dbReference>
<dbReference type="Gene3D" id="3.90.550.10">
    <property type="entry name" value="Spore Coat Polysaccharide Biosynthesis Protein SpsA, Chain A"/>
    <property type="match status" value="1"/>
</dbReference>
<dbReference type="GO" id="GO:0016779">
    <property type="term" value="F:nucleotidyltransferase activity"/>
    <property type="evidence" value="ECO:0007669"/>
    <property type="project" value="UniProtKB-KW"/>
</dbReference>
<evidence type="ECO:0000256" key="1">
    <source>
        <dbReference type="ARBA" id="ARBA00022679"/>
    </source>
</evidence>
<dbReference type="EMBL" id="BMOB01000016">
    <property type="protein sequence ID" value="GGI93398.1"/>
    <property type="molecule type" value="Genomic_DNA"/>
</dbReference>
<accession>A0A917K0M3</accession>
<dbReference type="InterPro" id="IPR029044">
    <property type="entry name" value="Nucleotide-diphossugar_trans"/>
</dbReference>
<reference evidence="4" key="1">
    <citation type="journal article" date="2014" name="Int. J. Syst. Evol. Microbiol.">
        <title>Complete genome sequence of Corynebacterium casei LMG S-19264T (=DSM 44701T), isolated from a smear-ripened cheese.</title>
        <authorList>
            <consortium name="US DOE Joint Genome Institute (JGI-PGF)"/>
            <person name="Walter F."/>
            <person name="Albersmeier A."/>
            <person name="Kalinowski J."/>
            <person name="Ruckert C."/>
        </authorList>
    </citation>
    <scope>NUCLEOTIDE SEQUENCE</scope>
    <source>
        <strain evidence="4">JCM 13919</strain>
    </source>
</reference>
<keyword evidence="2 4" id="KW-0548">Nucleotidyltransferase</keyword>
<dbReference type="PANTHER" id="PTHR43584:SF8">
    <property type="entry name" value="N-ACETYLMURAMATE ALPHA-1-PHOSPHATE URIDYLYLTRANSFERASE"/>
    <property type="match status" value="1"/>
</dbReference>
<dbReference type="InterPro" id="IPR054790">
    <property type="entry name" value="MurU"/>
</dbReference>
<proteinExistence type="predicted"/>
<evidence type="ECO:0000313" key="4">
    <source>
        <dbReference type="EMBL" id="GGI93398.1"/>
    </source>
</evidence>
<evidence type="ECO:0000259" key="3">
    <source>
        <dbReference type="Pfam" id="PF00483"/>
    </source>
</evidence>
<organism evidence="4 5">
    <name type="scientific">Legionella impletisoli</name>
    <dbReference type="NCBI Taxonomy" id="343510"/>
    <lineage>
        <taxon>Bacteria</taxon>
        <taxon>Pseudomonadati</taxon>
        <taxon>Pseudomonadota</taxon>
        <taxon>Gammaproteobacteria</taxon>
        <taxon>Legionellales</taxon>
        <taxon>Legionellaceae</taxon>
        <taxon>Legionella</taxon>
    </lineage>
</organism>
<dbReference type="Proteomes" id="UP000630149">
    <property type="component" value="Unassembled WGS sequence"/>
</dbReference>
<dbReference type="AlphaFoldDB" id="A0A917K0M3"/>
<dbReference type="InterPro" id="IPR005835">
    <property type="entry name" value="NTP_transferase_dom"/>
</dbReference>
<dbReference type="CDD" id="cd06422">
    <property type="entry name" value="NTP_transferase_like_1"/>
    <property type="match status" value="1"/>
</dbReference>
<dbReference type="PANTHER" id="PTHR43584">
    <property type="entry name" value="NUCLEOTIDYL TRANSFERASE"/>
    <property type="match status" value="1"/>
</dbReference>
<keyword evidence="1" id="KW-0808">Transferase</keyword>
<evidence type="ECO:0000313" key="5">
    <source>
        <dbReference type="Proteomes" id="UP000630149"/>
    </source>
</evidence>
<keyword evidence="5" id="KW-1185">Reference proteome</keyword>
<dbReference type="NCBIfam" id="NF045761">
    <property type="entry name" value="NAMPUrTaseMurU"/>
    <property type="match status" value="1"/>
</dbReference>
<evidence type="ECO:0000256" key="2">
    <source>
        <dbReference type="ARBA" id="ARBA00022695"/>
    </source>
</evidence>
<dbReference type="InterPro" id="IPR050065">
    <property type="entry name" value="GlmU-like"/>
</dbReference>
<feature type="domain" description="Nucleotidyl transferase" evidence="3">
    <location>
        <begin position="4"/>
        <end position="217"/>
    </location>
</feature>
<name>A0A917K0M3_9GAMM</name>
<dbReference type="OrthoDB" id="9788272at2"/>
<sequence length="218" mass="24206">MKTAMILAAGRGERLKPFTHSLPKALSLVHNTPLIEHHVKNLAKAGYEKIVINHAYLGGMIRQYLGNGERWGLQIEYSPEPPGGLETGGGIVNALPLLGKEPFLVINGDILTNYPFADSAIATPYLAHLVLVKRPKYQSKGDFGLLTTRLVENETQEYTFTGIAYYHPDVFNSLRVGRFSLTPILRQLVQKQQVLGELFEGKWIDIGTPERLAQANQS</sequence>
<comment type="caution">
    <text evidence="4">The sequence shown here is derived from an EMBL/GenBank/DDBJ whole genome shotgun (WGS) entry which is preliminary data.</text>
</comment>
<gene>
    <name evidence="4" type="ORF">GCM10007966_22460</name>
</gene>
<reference evidence="4" key="2">
    <citation type="submission" date="2020-09" db="EMBL/GenBank/DDBJ databases">
        <authorList>
            <person name="Sun Q."/>
            <person name="Ohkuma M."/>
        </authorList>
    </citation>
    <scope>NUCLEOTIDE SEQUENCE</scope>
    <source>
        <strain evidence="4">JCM 13919</strain>
    </source>
</reference>
<protein>
    <submittedName>
        <fullName evidence="4">Mannose-1-phosphate guanylyltransferase</fullName>
    </submittedName>
</protein>
<dbReference type="Pfam" id="PF00483">
    <property type="entry name" value="NTP_transferase"/>
    <property type="match status" value="1"/>
</dbReference>
<dbReference type="RefSeq" id="WP_131777469.1">
    <property type="nucleotide sequence ID" value="NZ_BMOB01000016.1"/>
</dbReference>